<keyword evidence="1" id="KW-0966">Cell projection</keyword>
<keyword evidence="1" id="KW-0282">Flagellum</keyword>
<gene>
    <name evidence="1" type="ORF">JOC94_002343</name>
</gene>
<reference evidence="1 2" key="1">
    <citation type="submission" date="2021-01" db="EMBL/GenBank/DDBJ databases">
        <title>Genomic Encyclopedia of Type Strains, Phase IV (KMG-IV): sequencing the most valuable type-strain genomes for metagenomic binning, comparative biology and taxonomic classification.</title>
        <authorList>
            <person name="Goeker M."/>
        </authorList>
    </citation>
    <scope>NUCLEOTIDE SEQUENCE [LARGE SCALE GENOMIC DNA]</scope>
    <source>
        <strain evidence="1 2">DSM 105453</strain>
    </source>
</reference>
<organism evidence="1 2">
    <name type="scientific">Siminovitchia thermophila</name>
    <dbReference type="NCBI Taxonomy" id="1245522"/>
    <lineage>
        <taxon>Bacteria</taxon>
        <taxon>Bacillati</taxon>
        <taxon>Bacillota</taxon>
        <taxon>Bacilli</taxon>
        <taxon>Bacillales</taxon>
        <taxon>Bacillaceae</taxon>
        <taxon>Siminovitchia</taxon>
    </lineage>
</organism>
<comment type="caution">
    <text evidence="1">The sequence shown here is derived from an EMBL/GenBank/DDBJ whole genome shotgun (WGS) entry which is preliminary data.</text>
</comment>
<evidence type="ECO:0000313" key="1">
    <source>
        <dbReference type="EMBL" id="MBM7715356.1"/>
    </source>
</evidence>
<dbReference type="Pfam" id="PF08863">
    <property type="entry name" value="YolD"/>
    <property type="match status" value="1"/>
</dbReference>
<accession>A0ABS2R6T1</accession>
<evidence type="ECO:0000313" key="2">
    <source>
        <dbReference type="Proteomes" id="UP000823485"/>
    </source>
</evidence>
<dbReference type="PANTHER" id="PTHR40051">
    <property type="entry name" value="IG HYPOTHETICAL 15966"/>
    <property type="match status" value="1"/>
</dbReference>
<proteinExistence type="predicted"/>
<dbReference type="EMBL" id="JAFBFH010000014">
    <property type="protein sequence ID" value="MBM7715356.1"/>
    <property type="molecule type" value="Genomic_DNA"/>
</dbReference>
<sequence>MRISKLTPGLNLRWESSRMMLPEHKEQIISHNNSKKLISKPILDEQKWIEINDLLTIAIEDYVPVHLSVYNAGSITEKNCHINKFDIINKKLHITTNDDIEQIPIENITDVKLS</sequence>
<dbReference type="PANTHER" id="PTHR40051:SF1">
    <property type="entry name" value="YOLD-LIKE FAMILY PROTEIN"/>
    <property type="match status" value="1"/>
</dbReference>
<dbReference type="RefSeq" id="WP_205179354.1">
    <property type="nucleotide sequence ID" value="NZ_JAFBFH010000014.1"/>
</dbReference>
<keyword evidence="1" id="KW-0969">Cilium</keyword>
<keyword evidence="2" id="KW-1185">Reference proteome</keyword>
<dbReference type="InterPro" id="IPR014962">
    <property type="entry name" value="YolD"/>
</dbReference>
<dbReference type="Proteomes" id="UP000823485">
    <property type="component" value="Unassembled WGS sequence"/>
</dbReference>
<name>A0ABS2R6T1_9BACI</name>
<protein>
    <submittedName>
        <fullName evidence="1">Flagellar basal body L-ring protein FlgH</fullName>
    </submittedName>
</protein>